<keyword evidence="1" id="KW-0812">Transmembrane</keyword>
<reference evidence="2 3" key="1">
    <citation type="submission" date="2024-01" db="EMBL/GenBank/DDBJ databases">
        <title>The genomes of 5 underutilized Papilionoideae crops provide insights into root nodulation and disease resistanc.</title>
        <authorList>
            <person name="Jiang F."/>
        </authorList>
    </citation>
    <scope>NUCLEOTIDE SEQUENCE [LARGE SCALE GENOMIC DNA]</scope>
    <source>
        <strain evidence="2">JINMINGXINNONG_FW02</strain>
        <tissue evidence="2">Leaves</tissue>
    </source>
</reference>
<gene>
    <name evidence="2" type="ORF">VNO80_04662</name>
</gene>
<feature type="transmembrane region" description="Helical" evidence="1">
    <location>
        <begin position="21"/>
        <end position="54"/>
    </location>
</feature>
<organism evidence="2 3">
    <name type="scientific">Phaseolus coccineus</name>
    <name type="common">Scarlet runner bean</name>
    <name type="synonym">Phaseolus multiflorus</name>
    <dbReference type="NCBI Taxonomy" id="3886"/>
    <lineage>
        <taxon>Eukaryota</taxon>
        <taxon>Viridiplantae</taxon>
        <taxon>Streptophyta</taxon>
        <taxon>Embryophyta</taxon>
        <taxon>Tracheophyta</taxon>
        <taxon>Spermatophyta</taxon>
        <taxon>Magnoliopsida</taxon>
        <taxon>eudicotyledons</taxon>
        <taxon>Gunneridae</taxon>
        <taxon>Pentapetalae</taxon>
        <taxon>rosids</taxon>
        <taxon>fabids</taxon>
        <taxon>Fabales</taxon>
        <taxon>Fabaceae</taxon>
        <taxon>Papilionoideae</taxon>
        <taxon>50 kb inversion clade</taxon>
        <taxon>NPAAA clade</taxon>
        <taxon>indigoferoid/millettioid clade</taxon>
        <taxon>Phaseoleae</taxon>
        <taxon>Phaseolus</taxon>
    </lineage>
</organism>
<keyword evidence="3" id="KW-1185">Reference proteome</keyword>
<evidence type="ECO:0000313" key="3">
    <source>
        <dbReference type="Proteomes" id="UP001374584"/>
    </source>
</evidence>
<comment type="caution">
    <text evidence="2">The sequence shown here is derived from an EMBL/GenBank/DDBJ whole genome shotgun (WGS) entry which is preliminary data.</text>
</comment>
<dbReference type="EMBL" id="JAYMYR010000002">
    <property type="protein sequence ID" value="KAK7379207.1"/>
    <property type="molecule type" value="Genomic_DNA"/>
</dbReference>
<evidence type="ECO:0000313" key="2">
    <source>
        <dbReference type="EMBL" id="KAK7379207.1"/>
    </source>
</evidence>
<keyword evidence="1" id="KW-1133">Transmembrane helix</keyword>
<dbReference type="AlphaFoldDB" id="A0AAN9NYA1"/>
<keyword evidence="1" id="KW-0472">Membrane</keyword>
<dbReference type="Proteomes" id="UP001374584">
    <property type="component" value="Unassembled WGS sequence"/>
</dbReference>
<evidence type="ECO:0000256" key="1">
    <source>
        <dbReference type="SAM" id="Phobius"/>
    </source>
</evidence>
<name>A0AAN9NYA1_PHACN</name>
<protein>
    <submittedName>
        <fullName evidence="2">Uncharacterized protein</fullName>
    </submittedName>
</protein>
<sequence>MLYLFQMKILPFFSIRNFCHISIFFCWTLRATIIILCYGCIVLDWVLCGVVLFWRCSRGVNGSNKSLQQVQLCSKGLTCGLWKGYSEALLVWASYIWKDLLFPLMGPLHMEEALVTLEMVDLFFLWTVAFACTVELRELRQLYLVKLQCIYLESGMQNTLGQKELGLVNLEAII</sequence>
<accession>A0AAN9NYA1</accession>
<proteinExistence type="predicted"/>